<evidence type="ECO:0000256" key="1">
    <source>
        <dbReference type="ARBA" id="ARBA00022737"/>
    </source>
</evidence>
<organism evidence="5 6">
    <name type="scientific">Leptonychotes weddellii</name>
    <name type="common">Weddell seal</name>
    <name type="synonym">Otaria weddellii</name>
    <dbReference type="NCBI Taxonomy" id="9713"/>
    <lineage>
        <taxon>Eukaryota</taxon>
        <taxon>Metazoa</taxon>
        <taxon>Chordata</taxon>
        <taxon>Craniata</taxon>
        <taxon>Vertebrata</taxon>
        <taxon>Euteleostomi</taxon>
        <taxon>Mammalia</taxon>
        <taxon>Eutheria</taxon>
        <taxon>Laurasiatheria</taxon>
        <taxon>Carnivora</taxon>
        <taxon>Caniformia</taxon>
        <taxon>Pinnipedia</taxon>
        <taxon>Phocidae</taxon>
        <taxon>Monachinae</taxon>
        <taxon>Lobodontini</taxon>
        <taxon>Leptonychotes</taxon>
    </lineage>
</organism>
<keyword evidence="5" id="KW-1185">Reference proteome</keyword>
<dbReference type="GeneID" id="102747297"/>
<evidence type="ECO:0000313" key="5">
    <source>
        <dbReference type="Proteomes" id="UP000245341"/>
    </source>
</evidence>
<accession>A0A7F8REV4</accession>
<feature type="region of interest" description="Disordered" evidence="3">
    <location>
        <begin position="282"/>
        <end position="306"/>
    </location>
</feature>
<sequence length="306" mass="34148">MKNLKKTSGVVRLNDTVGVTKKCSEDWKLVRSASFSRGGQLRFNNLDLPLPNEFQASFGFQTFQPGGMLFNLQAQTRNLQVSLEDGHIELNTRDSNSPIFRSPQTYTDGSLHYVSVISDNSGLRLLIDDQTLKSNQRLQDLSGSQHPLYLGGSHFEGCISNVFIRRQSGSPAVLDLANKTFKRDVSLGGCSLNPPPFLLLLRGSTRFNKSHTLNINQPLQDTPVAFPRSMDMWREAQSCLPPPRAQASQGALRFGDRPTSHLIFTIPQELVKPRYFEYSCPHTDSEPDSTIVSQSRPAGRTPRTCH</sequence>
<dbReference type="AlphaFoldDB" id="A0A7F8REV4"/>
<dbReference type="Gene3D" id="2.60.120.200">
    <property type="match status" value="1"/>
</dbReference>
<dbReference type="PROSITE" id="PS50025">
    <property type="entry name" value="LAM_G_DOMAIN"/>
    <property type="match status" value="1"/>
</dbReference>
<evidence type="ECO:0000313" key="6">
    <source>
        <dbReference type="RefSeq" id="XP_030891905.1"/>
    </source>
</evidence>
<dbReference type="InterPro" id="IPR013320">
    <property type="entry name" value="ConA-like_dom_sf"/>
</dbReference>
<dbReference type="OrthoDB" id="18487at2759"/>
<dbReference type="SMART" id="SM00282">
    <property type="entry name" value="LamG"/>
    <property type="match status" value="1"/>
</dbReference>
<dbReference type="SUPFAM" id="SSF49899">
    <property type="entry name" value="Concanavalin A-like lectins/glucanases"/>
    <property type="match status" value="1"/>
</dbReference>
<dbReference type="FunFam" id="2.60.120.200:FF:000102">
    <property type="entry name" value="Laminin subunit alpha 3"/>
    <property type="match status" value="1"/>
</dbReference>
<dbReference type="PANTHER" id="PTHR15036:SF67">
    <property type="entry name" value="LAMININ SUBUNIT ALPHA-LIKE PROTEIN"/>
    <property type="match status" value="1"/>
</dbReference>
<dbReference type="Pfam" id="PF02210">
    <property type="entry name" value="Laminin_G_2"/>
    <property type="match status" value="1"/>
</dbReference>
<dbReference type="Proteomes" id="UP000245341">
    <property type="component" value="Unplaced"/>
</dbReference>
<dbReference type="CDD" id="cd00110">
    <property type="entry name" value="LamG"/>
    <property type="match status" value="1"/>
</dbReference>
<dbReference type="InterPro" id="IPR050372">
    <property type="entry name" value="Neurexin-related_CASP"/>
</dbReference>
<evidence type="ECO:0000259" key="4">
    <source>
        <dbReference type="PROSITE" id="PS50025"/>
    </source>
</evidence>
<reference evidence="6" key="1">
    <citation type="submission" date="2025-08" db="UniProtKB">
        <authorList>
            <consortium name="RefSeq"/>
        </authorList>
    </citation>
    <scope>IDENTIFICATION</scope>
    <source>
        <tissue evidence="6">Liver</tissue>
    </source>
</reference>
<dbReference type="RefSeq" id="XP_030891905.1">
    <property type="nucleotide sequence ID" value="XM_031036045.1"/>
</dbReference>
<gene>
    <name evidence="6" type="primary">LOC102747297</name>
</gene>
<protein>
    <submittedName>
        <fullName evidence="6">Laminin subunit alpha-3-like</fullName>
    </submittedName>
</protein>
<dbReference type="KEGG" id="lww:102747297"/>
<comment type="caution">
    <text evidence="2">Lacks conserved residue(s) required for the propagation of feature annotation.</text>
</comment>
<proteinExistence type="predicted"/>
<evidence type="ECO:0000256" key="2">
    <source>
        <dbReference type="PROSITE-ProRule" id="PRU00122"/>
    </source>
</evidence>
<dbReference type="PANTHER" id="PTHR15036">
    <property type="entry name" value="PIKACHURIN-LIKE PROTEIN"/>
    <property type="match status" value="1"/>
</dbReference>
<name>A0A7F8REV4_LEPWE</name>
<keyword evidence="1" id="KW-0677">Repeat</keyword>
<evidence type="ECO:0000256" key="3">
    <source>
        <dbReference type="SAM" id="MobiDB-lite"/>
    </source>
</evidence>
<feature type="domain" description="Laminin G" evidence="4">
    <location>
        <begin position="30"/>
        <end position="190"/>
    </location>
</feature>
<dbReference type="InterPro" id="IPR001791">
    <property type="entry name" value="Laminin_G"/>
</dbReference>